<comment type="similarity">
    <text evidence="4 12 13">Belongs to the HisA/HisF family.</text>
</comment>
<dbReference type="PANTHER" id="PTHR43090">
    <property type="entry name" value="1-(5-PHOSPHORIBOSYL)-5-[(5-PHOSPHORIBOSYLAMINO)METHYLIDENEAMINO] IMIDAZOLE-4-CARBOXAMIDE ISOMERASE"/>
    <property type="match status" value="1"/>
</dbReference>
<dbReference type="InterPro" id="IPR011060">
    <property type="entry name" value="RibuloseP-bd_barrel"/>
</dbReference>
<accession>R6KS07</accession>
<comment type="caution">
    <text evidence="15">The sequence shown here is derived from an EMBL/GenBank/DDBJ whole genome shotgun (WGS) entry which is preliminary data.</text>
</comment>
<comment type="catalytic activity">
    <reaction evidence="1 12 14">
        <text>1-(5-phospho-beta-D-ribosyl)-5-[(5-phospho-beta-D-ribosylamino)methylideneamino]imidazole-4-carboxamide = 5-[(5-phospho-1-deoxy-D-ribulos-1-ylimino)methylamino]-1-(5-phospho-beta-D-ribosyl)imidazole-4-carboxamide</text>
        <dbReference type="Rhea" id="RHEA:15469"/>
        <dbReference type="ChEBI" id="CHEBI:58435"/>
        <dbReference type="ChEBI" id="CHEBI:58525"/>
        <dbReference type="EC" id="5.3.1.16"/>
    </reaction>
</comment>
<feature type="active site" description="Proton donor" evidence="12">
    <location>
        <position position="130"/>
    </location>
</feature>
<reference evidence="15" key="1">
    <citation type="submission" date="2012-11" db="EMBL/GenBank/DDBJ databases">
        <title>Dependencies among metagenomic species, viruses, plasmids and units of genetic variation.</title>
        <authorList>
            <person name="Nielsen H.B."/>
            <person name="Almeida M."/>
            <person name="Juncker A.S."/>
            <person name="Rasmussen S."/>
            <person name="Li J."/>
            <person name="Sunagawa S."/>
            <person name="Plichta D."/>
            <person name="Gautier L."/>
            <person name="Le Chatelier E."/>
            <person name="Peletier E."/>
            <person name="Bonde I."/>
            <person name="Nielsen T."/>
            <person name="Manichanh C."/>
            <person name="Arumugam M."/>
            <person name="Batto J."/>
            <person name="Santos M.B.Q.D."/>
            <person name="Blom N."/>
            <person name="Borruel N."/>
            <person name="Burgdorf K.S."/>
            <person name="Boumezbeur F."/>
            <person name="Casellas F."/>
            <person name="Dore J."/>
            <person name="Guarner F."/>
            <person name="Hansen T."/>
            <person name="Hildebrand F."/>
            <person name="Kaas R.S."/>
            <person name="Kennedy S."/>
            <person name="Kristiansen K."/>
            <person name="Kultima J.R."/>
            <person name="Leonard P."/>
            <person name="Levenez F."/>
            <person name="Lund O."/>
            <person name="Moumen B."/>
            <person name="Le Paslier D."/>
            <person name="Pons N."/>
            <person name="Pedersen O."/>
            <person name="Prifti E."/>
            <person name="Qin J."/>
            <person name="Raes J."/>
            <person name="Tap J."/>
            <person name="Tims S."/>
            <person name="Ussery D.W."/>
            <person name="Yamada T."/>
            <person name="MetaHit consortium"/>
            <person name="Renault P."/>
            <person name="Sicheritz-Ponten T."/>
            <person name="Bork P."/>
            <person name="Wang J."/>
            <person name="Brunak S."/>
            <person name="Ehrlich S.D."/>
        </authorList>
    </citation>
    <scope>NUCLEOTIDE SEQUENCE [LARGE SCALE GENOMIC DNA]</scope>
</reference>
<evidence type="ECO:0000256" key="5">
    <source>
        <dbReference type="ARBA" id="ARBA00012550"/>
    </source>
</evidence>
<dbReference type="InterPro" id="IPR006063">
    <property type="entry name" value="HisA_bact_arch"/>
</dbReference>
<dbReference type="InterPro" id="IPR006062">
    <property type="entry name" value="His_biosynth"/>
</dbReference>
<evidence type="ECO:0000313" key="16">
    <source>
        <dbReference type="Proteomes" id="UP000018009"/>
    </source>
</evidence>
<dbReference type="GO" id="GO:0000162">
    <property type="term" value="P:L-tryptophan biosynthetic process"/>
    <property type="evidence" value="ECO:0007669"/>
    <property type="project" value="TreeGrafter"/>
</dbReference>
<dbReference type="FunFam" id="3.20.20.70:FF:000009">
    <property type="entry name" value="1-(5-phosphoribosyl)-5-[(5-phosphoribosylamino)methylideneamino] imidazole-4-carboxamide isomerase"/>
    <property type="match status" value="1"/>
</dbReference>
<feature type="active site" description="Proton acceptor" evidence="12">
    <location>
        <position position="8"/>
    </location>
</feature>
<evidence type="ECO:0000256" key="9">
    <source>
        <dbReference type="ARBA" id="ARBA00023102"/>
    </source>
</evidence>
<sequence length="239" mass="26079">MQLYPAIDMKNGQCVRLRQGAFKDITIYSDAPERVAAHWQEKGASFLHLVDLDGALAGYSVNEEVIRRIADTVSIPIEIGGGIRSGEAVERMLGLGVRRVIIGTKAVEHPEFLRDMVRTFGEEAIVAGVDAKDGMVAVEGWEKVSSLTARDLCLTMKEYGVRHIVYTDISRDGMLSGPNVEATRKLTEETGLDIIASGGVSCMEDLKCLHEAGIRGAVIGKALYENRIDLAEAVRLYEA</sequence>
<evidence type="ECO:0000256" key="10">
    <source>
        <dbReference type="ARBA" id="ARBA00023235"/>
    </source>
</evidence>
<keyword evidence="9 12" id="KW-0368">Histidine biosynthesis</keyword>
<name>R6KS07_9FIRM</name>
<evidence type="ECO:0000256" key="8">
    <source>
        <dbReference type="ARBA" id="ARBA00022605"/>
    </source>
</evidence>
<comment type="subcellular location">
    <subcellularLocation>
        <location evidence="2 12 14">Cytoplasm</location>
    </subcellularLocation>
</comment>
<dbReference type="SUPFAM" id="SSF51366">
    <property type="entry name" value="Ribulose-phoshate binding barrel"/>
    <property type="match status" value="1"/>
</dbReference>
<dbReference type="Gene3D" id="3.20.20.70">
    <property type="entry name" value="Aldolase class I"/>
    <property type="match status" value="1"/>
</dbReference>
<dbReference type="RefSeq" id="WP_022201139.1">
    <property type="nucleotide sequence ID" value="NZ_FR885925.1"/>
</dbReference>
<evidence type="ECO:0000256" key="11">
    <source>
        <dbReference type="ARBA" id="ARBA00030547"/>
    </source>
</evidence>
<evidence type="ECO:0000256" key="4">
    <source>
        <dbReference type="ARBA" id="ARBA00009667"/>
    </source>
</evidence>
<dbReference type="HAMAP" id="MF_01014">
    <property type="entry name" value="HisA"/>
    <property type="match status" value="1"/>
</dbReference>
<evidence type="ECO:0000256" key="2">
    <source>
        <dbReference type="ARBA" id="ARBA00004496"/>
    </source>
</evidence>
<evidence type="ECO:0000256" key="1">
    <source>
        <dbReference type="ARBA" id="ARBA00000901"/>
    </source>
</evidence>
<dbReference type="InterPro" id="IPR023016">
    <property type="entry name" value="HisA/PriA"/>
</dbReference>
<comment type="pathway">
    <text evidence="3 12 14">Amino-acid biosynthesis; L-histidine biosynthesis; L-histidine from 5-phospho-alpha-D-ribose 1-diphosphate: step 4/9.</text>
</comment>
<dbReference type="AlphaFoldDB" id="R6KS07"/>
<evidence type="ECO:0000256" key="7">
    <source>
        <dbReference type="ARBA" id="ARBA00022490"/>
    </source>
</evidence>
<evidence type="ECO:0000256" key="13">
    <source>
        <dbReference type="RuleBase" id="RU003657"/>
    </source>
</evidence>
<keyword evidence="10 12" id="KW-0413">Isomerase</keyword>
<dbReference type="NCBIfam" id="TIGR00007">
    <property type="entry name" value="1-(5-phosphoribosyl)-5-[(5-phosphoribosylamino)methylideneamino]imidazole-4-carboxamide isomerase"/>
    <property type="match status" value="1"/>
</dbReference>
<dbReference type="Proteomes" id="UP000018009">
    <property type="component" value="Unassembled WGS sequence"/>
</dbReference>
<evidence type="ECO:0000256" key="14">
    <source>
        <dbReference type="RuleBase" id="RU003658"/>
    </source>
</evidence>
<proteinExistence type="inferred from homology"/>
<dbReference type="EMBL" id="CBDY010000466">
    <property type="protein sequence ID" value="CDB64902.1"/>
    <property type="molecule type" value="Genomic_DNA"/>
</dbReference>
<dbReference type="CDD" id="cd04732">
    <property type="entry name" value="HisA"/>
    <property type="match status" value="1"/>
</dbReference>
<gene>
    <name evidence="12" type="primary">hisA</name>
    <name evidence="15" type="ORF">BN486_01096</name>
</gene>
<dbReference type="EC" id="5.3.1.16" evidence="5 12"/>
<dbReference type="GO" id="GO:0003949">
    <property type="term" value="F:1-(5-phosphoribosyl)-5-[(5-phosphoribosylamino)methylideneamino]imidazole-4-carboxamide isomerase activity"/>
    <property type="evidence" value="ECO:0007669"/>
    <property type="project" value="UniProtKB-UniRule"/>
</dbReference>
<dbReference type="GO" id="GO:0005737">
    <property type="term" value="C:cytoplasm"/>
    <property type="evidence" value="ECO:0007669"/>
    <property type="project" value="UniProtKB-SubCell"/>
</dbReference>
<dbReference type="UniPathway" id="UPA00031">
    <property type="reaction ID" value="UER00009"/>
</dbReference>
<dbReference type="NCBIfam" id="NF010112">
    <property type="entry name" value="PRK13585.1"/>
    <property type="match status" value="1"/>
</dbReference>
<dbReference type="Pfam" id="PF00977">
    <property type="entry name" value="His_biosynth"/>
    <property type="match status" value="1"/>
</dbReference>
<keyword evidence="7 12" id="KW-0963">Cytoplasm</keyword>
<keyword evidence="8 12" id="KW-0028">Amino-acid biosynthesis</keyword>
<dbReference type="InterPro" id="IPR044524">
    <property type="entry name" value="Isoase_HisA-like"/>
</dbReference>
<evidence type="ECO:0000313" key="15">
    <source>
        <dbReference type="EMBL" id="CDB64902.1"/>
    </source>
</evidence>
<organism evidence="15 16">
    <name type="scientific">[Clostridium] clostridioforme CAG:132</name>
    <dbReference type="NCBI Taxonomy" id="1263065"/>
    <lineage>
        <taxon>Bacteria</taxon>
        <taxon>Bacillati</taxon>
        <taxon>Bacillota</taxon>
        <taxon>Clostridia</taxon>
        <taxon>Lachnospirales</taxon>
        <taxon>Lachnospiraceae</taxon>
        <taxon>Enterocloster</taxon>
    </lineage>
</organism>
<evidence type="ECO:0000256" key="12">
    <source>
        <dbReference type="HAMAP-Rule" id="MF_01014"/>
    </source>
</evidence>
<protein>
    <recommendedName>
        <fullName evidence="6 12">1-(5-phosphoribosyl)-5-[(5-phosphoribosylamino)methylideneamino] imidazole-4-carboxamide isomerase</fullName>
        <ecNumber evidence="5 12">5.3.1.16</ecNumber>
    </recommendedName>
    <alternativeName>
        <fullName evidence="11 12">Phosphoribosylformimino-5-aminoimidazole carboxamide ribotide isomerase</fullName>
    </alternativeName>
</protein>
<evidence type="ECO:0000256" key="6">
    <source>
        <dbReference type="ARBA" id="ARBA00018464"/>
    </source>
</evidence>
<dbReference type="PANTHER" id="PTHR43090:SF2">
    <property type="entry name" value="1-(5-PHOSPHORIBOSYL)-5-[(5-PHOSPHORIBOSYLAMINO)METHYLIDENEAMINO] IMIDAZOLE-4-CARBOXAMIDE ISOMERASE"/>
    <property type="match status" value="1"/>
</dbReference>
<evidence type="ECO:0000256" key="3">
    <source>
        <dbReference type="ARBA" id="ARBA00005133"/>
    </source>
</evidence>
<dbReference type="InterPro" id="IPR013785">
    <property type="entry name" value="Aldolase_TIM"/>
</dbReference>
<dbReference type="GO" id="GO:0000105">
    <property type="term" value="P:L-histidine biosynthetic process"/>
    <property type="evidence" value="ECO:0007669"/>
    <property type="project" value="UniProtKB-UniRule"/>
</dbReference>